<comment type="caution">
    <text evidence="3">The sequence shown here is derived from an EMBL/GenBank/DDBJ whole genome shotgun (WGS) entry which is preliminary data.</text>
</comment>
<evidence type="ECO:0000313" key="4">
    <source>
        <dbReference type="Proteomes" id="UP000030001"/>
    </source>
</evidence>
<sequence length="225" mass="25557">MLIGQDPNCWKRFMVSFVLFLIVAGMVMSNSMILQVLDSVFQALLAPNPNHTPNATYHIMVVVSFLGSPKMALVWMLIITFFLWGFKYKVPALWAWLTLIVGDLLDEIVKYLAKRDRPLQHPTGDHGYSFPSGHVMGTFLVAAVLFLIVVPLIKNAAVRVVCQLLLIMAVFLVAVSRIYLYAHYPFDTVGAMLLSYAWLQISETLYLTFANDIKRRWRKTANSKL</sequence>
<dbReference type="CDD" id="cd03392">
    <property type="entry name" value="PAP2_like_2"/>
    <property type="match status" value="1"/>
</dbReference>
<feature type="transmembrane region" description="Helical" evidence="1">
    <location>
        <begin position="188"/>
        <end position="209"/>
    </location>
</feature>
<dbReference type="SMART" id="SM00014">
    <property type="entry name" value="acidPPc"/>
    <property type="match status" value="1"/>
</dbReference>
<gene>
    <name evidence="3" type="ORF">LX03_02565</name>
</gene>
<accession>A0A099YFI6</accession>
<proteinExistence type="predicted"/>
<feature type="transmembrane region" description="Helical" evidence="1">
    <location>
        <begin position="160"/>
        <end position="182"/>
    </location>
</feature>
<dbReference type="Proteomes" id="UP000030001">
    <property type="component" value="Unassembled WGS sequence"/>
</dbReference>
<name>A0A099YFI6_LIMMU</name>
<feature type="transmembrane region" description="Helical" evidence="1">
    <location>
        <begin position="93"/>
        <end position="113"/>
    </location>
</feature>
<evidence type="ECO:0000259" key="2">
    <source>
        <dbReference type="SMART" id="SM00014"/>
    </source>
</evidence>
<evidence type="ECO:0000256" key="1">
    <source>
        <dbReference type="SAM" id="Phobius"/>
    </source>
</evidence>
<protein>
    <submittedName>
        <fullName evidence="3">Phosphatase</fullName>
    </submittedName>
</protein>
<dbReference type="InterPro" id="IPR036938">
    <property type="entry name" value="PAP2/HPO_sf"/>
</dbReference>
<dbReference type="PANTHER" id="PTHR14969">
    <property type="entry name" value="SPHINGOSINE-1-PHOSPHATE PHOSPHOHYDROLASE"/>
    <property type="match status" value="1"/>
</dbReference>
<evidence type="ECO:0000313" key="3">
    <source>
        <dbReference type="EMBL" id="KGL67330.1"/>
    </source>
</evidence>
<dbReference type="PANTHER" id="PTHR14969:SF13">
    <property type="entry name" value="AT30094P"/>
    <property type="match status" value="1"/>
</dbReference>
<dbReference type="InterPro" id="IPR000326">
    <property type="entry name" value="PAP2/HPO"/>
</dbReference>
<dbReference type="AlphaFoldDB" id="A0A099YFI6"/>
<feature type="transmembrane region" description="Helical" evidence="1">
    <location>
        <begin position="133"/>
        <end position="153"/>
    </location>
</feature>
<reference evidence="3 4" key="1">
    <citation type="submission" date="2014-09" db="EMBL/GenBank/DDBJ databases">
        <title>Lactobacillus mucosae CRL573 Genome Sequencing.</title>
        <authorList>
            <person name="Bleckwedel J."/>
            <person name="Teran L.C."/>
            <person name="Bonacina J."/>
            <person name="Saavedra L."/>
            <person name="Mozzi F.B."/>
            <person name="Raya R.R."/>
        </authorList>
    </citation>
    <scope>NUCLEOTIDE SEQUENCE [LARGE SCALE GENOMIC DNA]</scope>
    <source>
        <strain evidence="3 4">CRL573</strain>
    </source>
</reference>
<feature type="transmembrane region" description="Helical" evidence="1">
    <location>
        <begin position="57"/>
        <end position="86"/>
    </location>
</feature>
<organism evidence="3 4">
    <name type="scientific">Limosilactobacillus mucosae</name>
    <name type="common">Lactobacillus mucosae</name>
    <dbReference type="NCBI Taxonomy" id="97478"/>
    <lineage>
        <taxon>Bacteria</taxon>
        <taxon>Bacillati</taxon>
        <taxon>Bacillota</taxon>
        <taxon>Bacilli</taxon>
        <taxon>Lactobacillales</taxon>
        <taxon>Lactobacillaceae</taxon>
        <taxon>Limosilactobacillus</taxon>
    </lineage>
</organism>
<keyword evidence="1" id="KW-1133">Transmembrane helix</keyword>
<keyword evidence="1" id="KW-0472">Membrane</keyword>
<feature type="domain" description="Phosphatidic acid phosphatase type 2/haloperoxidase" evidence="2">
    <location>
        <begin position="89"/>
        <end position="203"/>
    </location>
</feature>
<feature type="transmembrane region" description="Helical" evidence="1">
    <location>
        <begin position="12"/>
        <end position="37"/>
    </location>
</feature>
<keyword evidence="1" id="KW-0812">Transmembrane</keyword>
<dbReference type="EMBL" id="JROC01000025">
    <property type="protein sequence ID" value="KGL67330.1"/>
    <property type="molecule type" value="Genomic_DNA"/>
</dbReference>
<dbReference type="Pfam" id="PF01569">
    <property type="entry name" value="PAP2"/>
    <property type="match status" value="1"/>
</dbReference>
<dbReference type="SUPFAM" id="SSF48317">
    <property type="entry name" value="Acid phosphatase/Vanadium-dependent haloperoxidase"/>
    <property type="match status" value="1"/>
</dbReference>
<dbReference type="Gene3D" id="1.20.144.10">
    <property type="entry name" value="Phosphatidic acid phosphatase type 2/haloperoxidase"/>
    <property type="match status" value="1"/>
</dbReference>